<dbReference type="Pfam" id="PF00932">
    <property type="entry name" value="LTD"/>
    <property type="match status" value="1"/>
</dbReference>
<protein>
    <recommendedName>
        <fullName evidence="1">LTD domain-containing protein</fullName>
    </recommendedName>
</protein>
<organism evidence="2">
    <name type="scientific">marine sediment metagenome</name>
    <dbReference type="NCBI Taxonomy" id="412755"/>
    <lineage>
        <taxon>unclassified sequences</taxon>
        <taxon>metagenomes</taxon>
        <taxon>ecological metagenomes</taxon>
    </lineage>
</organism>
<name>X1MU83_9ZZZZ</name>
<dbReference type="PROSITE" id="PS51841">
    <property type="entry name" value="LTD"/>
    <property type="match status" value="1"/>
</dbReference>
<dbReference type="SUPFAM" id="SSF74853">
    <property type="entry name" value="Lamin A/C globular tail domain"/>
    <property type="match status" value="1"/>
</dbReference>
<dbReference type="InterPro" id="IPR001322">
    <property type="entry name" value="Lamin_tail_dom"/>
</dbReference>
<gene>
    <name evidence="2" type="ORF">S06H3_10684</name>
</gene>
<comment type="caution">
    <text evidence="2">The sequence shown here is derived from an EMBL/GenBank/DDBJ whole genome shotgun (WGS) entry which is preliminary data.</text>
</comment>
<dbReference type="AlphaFoldDB" id="X1MU83"/>
<dbReference type="EMBL" id="BARV01005004">
    <property type="protein sequence ID" value="GAI09939.1"/>
    <property type="molecule type" value="Genomic_DNA"/>
</dbReference>
<feature type="non-terminal residue" evidence="2">
    <location>
        <position position="124"/>
    </location>
</feature>
<feature type="domain" description="LTD" evidence="1">
    <location>
        <begin position="34"/>
        <end position="124"/>
    </location>
</feature>
<evidence type="ECO:0000259" key="1">
    <source>
        <dbReference type="PROSITE" id="PS51841"/>
    </source>
</evidence>
<reference evidence="2" key="1">
    <citation type="journal article" date="2014" name="Front. Microbiol.">
        <title>High frequency of phylogenetically diverse reductive dehalogenase-homologous genes in deep subseafloor sedimentary metagenomes.</title>
        <authorList>
            <person name="Kawai M."/>
            <person name="Futagami T."/>
            <person name="Toyoda A."/>
            <person name="Takaki Y."/>
            <person name="Nishi S."/>
            <person name="Hori S."/>
            <person name="Arai W."/>
            <person name="Tsubouchi T."/>
            <person name="Morono Y."/>
            <person name="Uchiyama I."/>
            <person name="Ito T."/>
            <person name="Fujiyama A."/>
            <person name="Inagaki F."/>
            <person name="Takami H."/>
        </authorList>
    </citation>
    <scope>NUCLEOTIDE SEQUENCE</scope>
    <source>
        <strain evidence="2">Expedition CK06-06</strain>
    </source>
</reference>
<evidence type="ECO:0000313" key="2">
    <source>
        <dbReference type="EMBL" id="GAI09939.1"/>
    </source>
</evidence>
<dbReference type="Gene3D" id="2.60.40.1260">
    <property type="entry name" value="Lamin Tail domain"/>
    <property type="match status" value="1"/>
</dbReference>
<dbReference type="InterPro" id="IPR036415">
    <property type="entry name" value="Lamin_tail_dom_sf"/>
</dbReference>
<proteinExistence type="predicted"/>
<accession>X1MU83</accession>
<sequence length="124" mass="13829">MKNLSNSPGYLSQTRVLFRGYKNILITIFLFLFSALSARADSFLDVVINEIAWMGTATNSADEWIELYNNANQDINLGGWGLYEAGGETLIEPLTGVIKAKSYYLIERTDNTTIRDIPASQEPS</sequence>